<dbReference type="InterPro" id="IPR015421">
    <property type="entry name" value="PyrdxlP-dep_Trfase_major"/>
</dbReference>
<dbReference type="Gene3D" id="3.90.1150.10">
    <property type="entry name" value="Aspartate Aminotransferase, domain 1"/>
    <property type="match status" value="1"/>
</dbReference>
<dbReference type="EC" id="2.6.1.52" evidence="12"/>
<feature type="domain" description="Aminotransferase class V" evidence="14">
    <location>
        <begin position="4"/>
        <end position="351"/>
    </location>
</feature>
<keyword evidence="4 12" id="KW-0032">Aminotransferase</keyword>
<name>G2GWE4_9ENTR</name>
<feature type="modified residue" description="N6-(pyridoxal phosphate)lysine" evidence="12">
    <location>
        <position position="199"/>
    </location>
</feature>
<dbReference type="OrthoDB" id="9809412at2"/>
<keyword evidence="7 12" id="KW-0663">Pyridoxal phosphate</keyword>
<dbReference type="Gene3D" id="3.40.640.10">
    <property type="entry name" value="Type I PLP-dependent aspartate aminotransferase-like (Major domain)"/>
    <property type="match status" value="1"/>
</dbReference>
<dbReference type="GO" id="GO:0004648">
    <property type="term" value="F:O-phospho-L-serine:2-oxoglutarate aminotransferase activity"/>
    <property type="evidence" value="ECO:0007669"/>
    <property type="project" value="UniProtKB-UniRule"/>
</dbReference>
<dbReference type="SUPFAM" id="SSF53383">
    <property type="entry name" value="PLP-dependent transferases"/>
    <property type="match status" value="1"/>
</dbReference>
<comment type="caution">
    <text evidence="12">Lacks conserved residue(s) required for the propagation of feature annotation.</text>
</comment>
<accession>G2GWE4</accession>
<sequence>MPSVYNFSAGPAMLPAEVLLQAQQELCHWQELGVSVMEISHRSKEFMQVIQESEKDLRELLKIPDNYKVLFCHGGARGQFAAVPLNILAEKKTADYIDSGYWARSAINEAKKYCTPNVIDVVITDTAGKVGIKPMKDWPLDDNAAYLHYCPNETIEGVAIHEQPCFDNKKVVVADCSSCLLSRPIDVKRYGVIYAGAQKNIGPAGLTLVIIREDLLGHAHPLTPSIFNYKTLAENGSLFNTPPTFAWYLAGLVFKWLLKQGGLEEMEKRNRVKAKLLYSVIDDSKLYRNNVEENYRSWMNVPFSLLYPALEALFFAEAEKKGLKALKGHSAAGGVRASIYNAMPIEGVQALIAFMSEFERRHA</sequence>
<comment type="subunit">
    <text evidence="12">Homodimer.</text>
</comment>
<comment type="catalytic activity">
    <reaction evidence="11 12 13">
        <text>O-phospho-L-serine + 2-oxoglutarate = 3-phosphooxypyruvate + L-glutamate</text>
        <dbReference type="Rhea" id="RHEA:14329"/>
        <dbReference type="ChEBI" id="CHEBI:16810"/>
        <dbReference type="ChEBI" id="CHEBI:18110"/>
        <dbReference type="ChEBI" id="CHEBI:29985"/>
        <dbReference type="ChEBI" id="CHEBI:57524"/>
        <dbReference type="EC" id="2.6.1.52"/>
    </reaction>
</comment>
<organism evidence="15 16">
    <name type="scientific">Candidatus Regiella insecticola 5.15</name>
    <dbReference type="NCBI Taxonomy" id="1005043"/>
    <lineage>
        <taxon>Bacteria</taxon>
        <taxon>Pseudomonadati</taxon>
        <taxon>Pseudomonadota</taxon>
        <taxon>Gammaproteobacteria</taxon>
        <taxon>Enterobacterales</taxon>
        <taxon>Enterobacteriaceae</taxon>
        <taxon>aphid secondary symbionts</taxon>
        <taxon>Candidatus Regiella</taxon>
    </lineage>
</organism>
<dbReference type="FunFam" id="3.90.1150.10:FF:000006">
    <property type="entry name" value="Phosphoserine aminotransferase"/>
    <property type="match status" value="1"/>
</dbReference>
<dbReference type="Proteomes" id="UP000004116">
    <property type="component" value="Unassembled WGS sequence"/>
</dbReference>
<feature type="binding site" evidence="12">
    <location>
        <position position="102"/>
    </location>
    <ligand>
        <name>pyridoxal 5'-phosphate</name>
        <dbReference type="ChEBI" id="CHEBI:597326"/>
    </ligand>
</feature>
<keyword evidence="9 12" id="KW-0718">Serine biosynthesis</keyword>
<evidence type="ECO:0000313" key="16">
    <source>
        <dbReference type="Proteomes" id="UP000004116"/>
    </source>
</evidence>
<comment type="pathway">
    <text evidence="2 12 13">Amino-acid biosynthesis; L-serine biosynthesis; L-serine from 3-phospho-D-glycerate: step 2/3.</text>
</comment>
<comment type="cofactor">
    <cofactor evidence="12">
        <name>pyridoxal 5'-phosphate</name>
        <dbReference type="ChEBI" id="CHEBI:597326"/>
    </cofactor>
    <text evidence="12">Binds 1 pyridoxal phosphate per subunit.</text>
</comment>
<evidence type="ECO:0000256" key="4">
    <source>
        <dbReference type="ARBA" id="ARBA00022576"/>
    </source>
</evidence>
<evidence type="ECO:0000256" key="13">
    <source>
        <dbReference type="RuleBase" id="RU004505"/>
    </source>
</evidence>
<dbReference type="CDD" id="cd00611">
    <property type="entry name" value="PSAT_like"/>
    <property type="match status" value="1"/>
</dbReference>
<evidence type="ECO:0000256" key="12">
    <source>
        <dbReference type="HAMAP-Rule" id="MF_00160"/>
    </source>
</evidence>
<gene>
    <name evidence="12" type="primary">serC</name>
    <name evidence="15" type="ORF">Rin_00000780</name>
</gene>
<feature type="binding site" evidence="12">
    <location>
        <begin position="240"/>
        <end position="241"/>
    </location>
    <ligand>
        <name>pyridoxal 5'-phosphate</name>
        <dbReference type="ChEBI" id="CHEBI:597326"/>
    </ligand>
</feature>
<dbReference type="InterPro" id="IPR000192">
    <property type="entry name" value="Aminotrans_V_dom"/>
</dbReference>
<dbReference type="PIRSF" id="PIRSF000525">
    <property type="entry name" value="SerC"/>
    <property type="match status" value="1"/>
</dbReference>
<dbReference type="FunFam" id="3.40.640.10:FF:000010">
    <property type="entry name" value="Phosphoserine aminotransferase"/>
    <property type="match status" value="1"/>
</dbReference>
<protein>
    <recommendedName>
        <fullName evidence="12">Phosphoserine aminotransferase</fullName>
        <ecNumber evidence="12">2.6.1.52</ecNumber>
    </recommendedName>
    <alternativeName>
        <fullName evidence="12">Phosphohydroxythreonine aminotransferase</fullName>
        <shortName evidence="12">PSAT</shortName>
    </alternativeName>
</protein>
<evidence type="ECO:0000256" key="2">
    <source>
        <dbReference type="ARBA" id="ARBA00005099"/>
    </source>
</evidence>
<comment type="caution">
    <text evidence="15">The sequence shown here is derived from an EMBL/GenBank/DDBJ whole genome shotgun (WGS) entry which is preliminary data.</text>
</comment>
<evidence type="ECO:0000256" key="7">
    <source>
        <dbReference type="ARBA" id="ARBA00022898"/>
    </source>
</evidence>
<dbReference type="AlphaFoldDB" id="G2GWE4"/>
<comment type="similarity">
    <text evidence="3 12">Belongs to the class-V pyridoxal-phosphate-dependent aminotransferase family. SerC subfamily.</text>
</comment>
<dbReference type="InterPro" id="IPR020578">
    <property type="entry name" value="Aminotrans_V_PyrdxlP_BS"/>
</dbReference>
<evidence type="ECO:0000256" key="6">
    <source>
        <dbReference type="ARBA" id="ARBA00022679"/>
    </source>
</evidence>
<evidence type="ECO:0000256" key="5">
    <source>
        <dbReference type="ARBA" id="ARBA00022605"/>
    </source>
</evidence>
<feature type="binding site" evidence="12">
    <location>
        <position position="198"/>
    </location>
    <ligand>
        <name>pyridoxal 5'-phosphate</name>
        <dbReference type="ChEBI" id="CHEBI:597326"/>
    </ligand>
</feature>
<dbReference type="InterPro" id="IPR015424">
    <property type="entry name" value="PyrdxlP-dep_Trfase"/>
</dbReference>
<feature type="binding site" evidence="12">
    <location>
        <position position="175"/>
    </location>
    <ligand>
        <name>pyridoxal 5'-phosphate</name>
        <dbReference type="ChEBI" id="CHEBI:597326"/>
    </ligand>
</feature>
<keyword evidence="6 12" id="KW-0808">Transferase</keyword>
<feature type="binding site" evidence="12">
    <location>
        <begin position="76"/>
        <end position="77"/>
    </location>
    <ligand>
        <name>pyridoxal 5'-phosphate</name>
        <dbReference type="ChEBI" id="CHEBI:597326"/>
    </ligand>
</feature>
<dbReference type="PANTHER" id="PTHR43247:SF1">
    <property type="entry name" value="PHOSPHOSERINE AMINOTRANSFERASE"/>
    <property type="match status" value="1"/>
</dbReference>
<feature type="binding site" evidence="12">
    <location>
        <position position="42"/>
    </location>
    <ligand>
        <name>L-glutamate</name>
        <dbReference type="ChEBI" id="CHEBI:29985"/>
    </ligand>
</feature>
<dbReference type="InterPro" id="IPR015422">
    <property type="entry name" value="PyrdxlP-dep_Trfase_small"/>
</dbReference>
<comment type="subcellular location">
    <subcellularLocation>
        <location evidence="12">Cytoplasm</location>
    </subcellularLocation>
</comment>
<dbReference type="RefSeq" id="WP_006705713.1">
    <property type="nucleotide sequence ID" value="NZ_AGCA01000018.1"/>
</dbReference>
<dbReference type="NCBIfam" id="NF003764">
    <property type="entry name" value="PRK05355.1"/>
    <property type="match status" value="1"/>
</dbReference>
<dbReference type="GO" id="GO:0008615">
    <property type="term" value="P:pyridoxine biosynthetic process"/>
    <property type="evidence" value="ECO:0007669"/>
    <property type="project" value="UniProtKB-UniRule"/>
</dbReference>
<dbReference type="GO" id="GO:0006564">
    <property type="term" value="P:L-serine biosynthetic process"/>
    <property type="evidence" value="ECO:0007669"/>
    <property type="project" value="UniProtKB-UniRule"/>
</dbReference>
<comment type="catalytic activity">
    <reaction evidence="10 12">
        <text>4-(phosphooxy)-L-threonine + 2-oxoglutarate = (R)-3-hydroxy-2-oxo-4-phosphooxybutanoate + L-glutamate</text>
        <dbReference type="Rhea" id="RHEA:16573"/>
        <dbReference type="ChEBI" id="CHEBI:16810"/>
        <dbReference type="ChEBI" id="CHEBI:29985"/>
        <dbReference type="ChEBI" id="CHEBI:58452"/>
        <dbReference type="ChEBI" id="CHEBI:58538"/>
        <dbReference type="EC" id="2.6.1.52"/>
    </reaction>
</comment>
<dbReference type="HAMAP" id="MF_00160">
    <property type="entry name" value="SerC_aminotrans_5"/>
    <property type="match status" value="1"/>
</dbReference>
<dbReference type="PROSITE" id="PS00595">
    <property type="entry name" value="AA_TRANSFER_CLASS_5"/>
    <property type="match status" value="1"/>
</dbReference>
<dbReference type="NCBIfam" id="TIGR01364">
    <property type="entry name" value="serC_1"/>
    <property type="match status" value="1"/>
</dbReference>
<evidence type="ECO:0000313" key="15">
    <source>
        <dbReference type="EMBL" id="EGY29936.1"/>
    </source>
</evidence>
<evidence type="ECO:0000256" key="11">
    <source>
        <dbReference type="ARBA" id="ARBA00049007"/>
    </source>
</evidence>
<dbReference type="UniPathway" id="UPA00244">
    <property type="reaction ID" value="UER00311"/>
</dbReference>
<comment type="function">
    <text evidence="12">Catalyzes the reversible conversion of 3-phosphohydroxypyruvate to phosphoserine and of 3-hydroxy-2-oxo-4-phosphonooxybutanoate to phosphohydroxythreonine.</text>
</comment>
<keyword evidence="5 12" id="KW-0028">Amino-acid biosynthesis</keyword>
<dbReference type="Pfam" id="PF00266">
    <property type="entry name" value="Aminotran_5"/>
    <property type="match status" value="1"/>
</dbReference>
<keyword evidence="8 12" id="KW-0664">Pyridoxine biosynthesis</keyword>
<evidence type="ECO:0000256" key="10">
    <source>
        <dbReference type="ARBA" id="ARBA00047630"/>
    </source>
</evidence>
<dbReference type="GO" id="GO:0005737">
    <property type="term" value="C:cytoplasm"/>
    <property type="evidence" value="ECO:0007669"/>
    <property type="project" value="UniProtKB-SubCell"/>
</dbReference>
<dbReference type="InterPro" id="IPR022278">
    <property type="entry name" value="Pser_aminoTfrase"/>
</dbReference>
<evidence type="ECO:0000256" key="8">
    <source>
        <dbReference type="ARBA" id="ARBA00023096"/>
    </source>
</evidence>
<dbReference type="UniPathway" id="UPA00135">
    <property type="reaction ID" value="UER00197"/>
</dbReference>
<dbReference type="PANTHER" id="PTHR43247">
    <property type="entry name" value="PHOSPHOSERINE AMINOTRANSFERASE"/>
    <property type="match status" value="1"/>
</dbReference>
<evidence type="ECO:0000259" key="14">
    <source>
        <dbReference type="Pfam" id="PF00266"/>
    </source>
</evidence>
<comment type="pathway">
    <text evidence="1 12">Cofactor biosynthesis; pyridoxine 5'-phosphate biosynthesis; pyridoxine 5'-phosphate from D-erythrose 4-phosphate: step 3/5.</text>
</comment>
<reference evidence="15 16" key="1">
    <citation type="journal article" date="2012" name="Genome Res.">
        <title>Genomic basis of endosymbiont-conferred protection against an insect parasitoid.</title>
        <authorList>
            <person name="Hansen A.K."/>
            <person name="Vorburger C."/>
            <person name="Moran N.A."/>
        </authorList>
    </citation>
    <scope>NUCLEOTIDE SEQUENCE [LARGE SCALE GENOMIC DNA]</scope>
    <source>
        <strain evidence="16">R5.15</strain>
    </source>
</reference>
<keyword evidence="12" id="KW-0963">Cytoplasm</keyword>
<dbReference type="GO" id="GO:0030170">
    <property type="term" value="F:pyridoxal phosphate binding"/>
    <property type="evidence" value="ECO:0007669"/>
    <property type="project" value="UniProtKB-UniRule"/>
</dbReference>
<dbReference type="EMBL" id="AGCA01000018">
    <property type="protein sequence ID" value="EGY29936.1"/>
    <property type="molecule type" value="Genomic_DNA"/>
</dbReference>
<evidence type="ECO:0000256" key="3">
    <source>
        <dbReference type="ARBA" id="ARBA00006904"/>
    </source>
</evidence>
<evidence type="ECO:0000256" key="1">
    <source>
        <dbReference type="ARBA" id="ARBA00004915"/>
    </source>
</evidence>
<keyword evidence="16" id="KW-1185">Reference proteome</keyword>
<evidence type="ECO:0000256" key="9">
    <source>
        <dbReference type="ARBA" id="ARBA00023299"/>
    </source>
</evidence>
<dbReference type="PATRIC" id="fig|1005043.3.peg.72"/>
<proteinExistence type="inferred from homology"/>
<feature type="binding site" evidence="12">
    <location>
        <position position="154"/>
    </location>
    <ligand>
        <name>pyridoxal 5'-phosphate</name>
        <dbReference type="ChEBI" id="CHEBI:597326"/>
    </ligand>
</feature>